<dbReference type="EMBL" id="LXTC01000002">
    <property type="protein sequence ID" value="OBA22009.1"/>
    <property type="molecule type" value="Genomic_DNA"/>
</dbReference>
<organism evidence="4 5">
    <name type="scientific">Metschnikowia bicuspidata var. bicuspidata NRRL YB-4993</name>
    <dbReference type="NCBI Taxonomy" id="869754"/>
    <lineage>
        <taxon>Eukaryota</taxon>
        <taxon>Fungi</taxon>
        <taxon>Dikarya</taxon>
        <taxon>Ascomycota</taxon>
        <taxon>Saccharomycotina</taxon>
        <taxon>Pichiomycetes</taxon>
        <taxon>Metschnikowiaceae</taxon>
        <taxon>Metschnikowia</taxon>
    </lineage>
</organism>
<dbReference type="CDD" id="cd00067">
    <property type="entry name" value="GAL4"/>
    <property type="match status" value="1"/>
</dbReference>
<sequence>MACSALSHASYHCSLLTARHRKCDEGKPHCNNCLSTNRPCEGYKMRLLFDTDSLVLKEKAVLKKRTKSFTHHDAFVRGGNQMMMNSTPMIRAVTLLESQESSLELSSHSMSSTNSVNESVLESSGQTQKFPVNVQNQPTNRERLKLEMDSGMEAKSPLSQAFGDLFLAHRNAERLANMPLDTALSDIFATPHETDTPESTNSQSFTNFDAELLQLIGKTHVFDDSLTSPPANASLVMSHQEENRMLKHFFKDLLPLLDAHPKSPWPALALQYCDFDVARSCFISLACIHIYESRKGGNEYYDKGMAHIHSTMTHLIDSISSSTPSSDSPESISEASNKMRIQSFVILVLMNVHILFAVLEKGKSSLSRYLFKVFGSVCQNNDFYRSLMKNESKGSLVVVLSWYDTVSAMVSPDCRLPYCSPDWYGSYQDVISTLKMMGCPGEIFRALSEVCFLRHEIHNGTITDDEDFEAEIDTMKRQLLDYRDYIDFKDGEDYSLRLKGAQCWSLAVYISLLRLFRTEQRRVAIRAAVNEFIDVYGSMPSESPIVTQMVWPVYAIGCECTTAFERNKLLQFMDTLYETAQMGTLASLGWVVRQVWQRGVSQEKVLSEWLEEGVDYLPL</sequence>
<comment type="subcellular location">
    <subcellularLocation>
        <location evidence="1">Nucleus</location>
    </subcellularLocation>
</comment>
<evidence type="ECO:0000313" key="4">
    <source>
        <dbReference type="EMBL" id="OBA22009.1"/>
    </source>
</evidence>
<dbReference type="SUPFAM" id="SSF57701">
    <property type="entry name" value="Zn2/Cys6 DNA-binding domain"/>
    <property type="match status" value="1"/>
</dbReference>
<dbReference type="Pfam" id="PF11951">
    <property type="entry name" value="Fungal_trans_2"/>
    <property type="match status" value="1"/>
</dbReference>
<dbReference type="Pfam" id="PF00172">
    <property type="entry name" value="Zn_clus"/>
    <property type="match status" value="1"/>
</dbReference>
<dbReference type="PANTHER" id="PTHR37534:SF46">
    <property type="entry name" value="ZN(II)2CYS6 TRANSCRIPTION FACTOR (EUROFUNG)"/>
    <property type="match status" value="1"/>
</dbReference>
<dbReference type="OrthoDB" id="3598904at2759"/>
<dbReference type="GeneID" id="30027484"/>
<reference evidence="4 5" key="1">
    <citation type="submission" date="2016-05" db="EMBL/GenBank/DDBJ databases">
        <title>Comparative genomics of biotechnologically important yeasts.</title>
        <authorList>
            <consortium name="DOE Joint Genome Institute"/>
            <person name="Riley R."/>
            <person name="Haridas S."/>
            <person name="Wolfe K.H."/>
            <person name="Lopes M.R."/>
            <person name="Hittinger C.T."/>
            <person name="Goker M."/>
            <person name="Salamov A."/>
            <person name="Wisecaver J."/>
            <person name="Long T.M."/>
            <person name="Aerts A.L."/>
            <person name="Barry K."/>
            <person name="Choi C."/>
            <person name="Clum A."/>
            <person name="Coughlan A.Y."/>
            <person name="Deshpande S."/>
            <person name="Douglass A.P."/>
            <person name="Hanson S.J."/>
            <person name="Klenk H.-P."/>
            <person name="LaButti K."/>
            <person name="Lapidus A."/>
            <person name="Lindquist E."/>
            <person name="Lipzen A."/>
            <person name="Meier-kolthoff J.P."/>
            <person name="Ohm R.A."/>
            <person name="Otillar R.P."/>
            <person name="Pangilinan J."/>
            <person name="Peng Y."/>
            <person name="Rokas A."/>
            <person name="Rosa C.A."/>
            <person name="Scheuner C."/>
            <person name="Sibirny A.A."/>
            <person name="Slot J.C."/>
            <person name="Stielow J.B."/>
            <person name="Sun H."/>
            <person name="Kurtzman C.P."/>
            <person name="Blackwell M."/>
            <person name="Grigoriev I.V."/>
            <person name="Jeffries T.W."/>
        </authorList>
    </citation>
    <scope>NUCLEOTIDE SEQUENCE [LARGE SCALE GENOMIC DNA]</scope>
    <source>
        <strain evidence="4 5">NRRL YB-4993</strain>
    </source>
</reference>
<comment type="caution">
    <text evidence="4">The sequence shown here is derived from an EMBL/GenBank/DDBJ whole genome shotgun (WGS) entry which is preliminary data.</text>
</comment>
<dbReference type="AlphaFoldDB" id="A0A1A0HD51"/>
<keyword evidence="2" id="KW-0539">Nucleus</keyword>
<gene>
    <name evidence="4" type="ORF">METBIDRAFT_144839</name>
</gene>
<dbReference type="RefSeq" id="XP_018712505.1">
    <property type="nucleotide sequence ID" value="XM_018854508.1"/>
</dbReference>
<dbReference type="InterPro" id="IPR021858">
    <property type="entry name" value="Fun_TF"/>
</dbReference>
<proteinExistence type="predicted"/>
<dbReference type="Proteomes" id="UP000092555">
    <property type="component" value="Unassembled WGS sequence"/>
</dbReference>
<dbReference type="InterPro" id="IPR001138">
    <property type="entry name" value="Zn2Cys6_DnaBD"/>
</dbReference>
<dbReference type="InterPro" id="IPR036864">
    <property type="entry name" value="Zn2-C6_fun-type_DNA-bd_sf"/>
</dbReference>
<dbReference type="PANTHER" id="PTHR37534">
    <property type="entry name" value="TRANSCRIPTIONAL ACTIVATOR PROTEIN UGA3"/>
    <property type="match status" value="1"/>
</dbReference>
<evidence type="ECO:0000313" key="5">
    <source>
        <dbReference type="Proteomes" id="UP000092555"/>
    </source>
</evidence>
<feature type="domain" description="Zn(2)-C6 fungal-type" evidence="3">
    <location>
        <begin position="19"/>
        <end position="45"/>
    </location>
</feature>
<dbReference type="STRING" id="869754.A0A1A0HD51"/>
<protein>
    <recommendedName>
        <fullName evidence="3">Zn(2)-C6 fungal-type domain-containing protein</fullName>
    </recommendedName>
</protein>
<accession>A0A1A0HD51</accession>
<evidence type="ECO:0000259" key="3">
    <source>
        <dbReference type="Pfam" id="PF00172"/>
    </source>
</evidence>
<dbReference type="GO" id="GO:0008270">
    <property type="term" value="F:zinc ion binding"/>
    <property type="evidence" value="ECO:0007669"/>
    <property type="project" value="InterPro"/>
</dbReference>
<dbReference type="GO" id="GO:0005634">
    <property type="term" value="C:nucleus"/>
    <property type="evidence" value="ECO:0007669"/>
    <property type="project" value="UniProtKB-SubCell"/>
</dbReference>
<name>A0A1A0HD51_9ASCO</name>
<evidence type="ECO:0000256" key="1">
    <source>
        <dbReference type="ARBA" id="ARBA00004123"/>
    </source>
</evidence>
<dbReference type="GO" id="GO:0000981">
    <property type="term" value="F:DNA-binding transcription factor activity, RNA polymerase II-specific"/>
    <property type="evidence" value="ECO:0007669"/>
    <property type="project" value="InterPro"/>
</dbReference>
<keyword evidence="5" id="KW-1185">Reference proteome</keyword>
<evidence type="ECO:0000256" key="2">
    <source>
        <dbReference type="ARBA" id="ARBA00023242"/>
    </source>
</evidence>